<dbReference type="InterPro" id="IPR029052">
    <property type="entry name" value="Metallo-depent_PP-like"/>
</dbReference>
<dbReference type="Gene3D" id="3.60.21.10">
    <property type="match status" value="1"/>
</dbReference>
<name>A7NQ76_ROSCS</name>
<dbReference type="PANTHER" id="PTHR42850">
    <property type="entry name" value="METALLOPHOSPHOESTERASE"/>
    <property type="match status" value="1"/>
</dbReference>
<dbReference type="PIRSF" id="PIRSF000883">
    <property type="entry name" value="Pesterase_MJ0912"/>
    <property type="match status" value="1"/>
</dbReference>
<dbReference type="HOGENOM" id="CLU_074761_1_1_0"/>
<dbReference type="OrthoDB" id="9813918at2"/>
<reference evidence="3 4" key="1">
    <citation type="submission" date="2007-08" db="EMBL/GenBank/DDBJ databases">
        <title>Complete sequence of Roseiflexus castenholzii DSM 13941.</title>
        <authorList>
            <consortium name="US DOE Joint Genome Institute"/>
            <person name="Copeland A."/>
            <person name="Lucas S."/>
            <person name="Lapidus A."/>
            <person name="Barry K."/>
            <person name="Glavina del Rio T."/>
            <person name="Dalin E."/>
            <person name="Tice H."/>
            <person name="Pitluck S."/>
            <person name="Thompson L.S."/>
            <person name="Brettin T."/>
            <person name="Bruce D."/>
            <person name="Detter J.C."/>
            <person name="Han C."/>
            <person name="Tapia R."/>
            <person name="Schmutz J."/>
            <person name="Larimer F."/>
            <person name="Land M."/>
            <person name="Hauser L."/>
            <person name="Kyrpides N."/>
            <person name="Mikhailova N."/>
            <person name="Bryant D.A."/>
            <person name="Hanada S."/>
            <person name="Tsukatani Y."/>
            <person name="Richardson P."/>
        </authorList>
    </citation>
    <scope>NUCLEOTIDE SEQUENCE [LARGE SCALE GENOMIC DNA]</scope>
    <source>
        <strain evidence="4">DSM 13941 / HLO8</strain>
    </source>
</reference>
<dbReference type="GO" id="GO:0016791">
    <property type="term" value="F:phosphatase activity"/>
    <property type="evidence" value="ECO:0007669"/>
    <property type="project" value="TreeGrafter"/>
</dbReference>
<dbReference type="SUPFAM" id="SSF56300">
    <property type="entry name" value="Metallo-dependent phosphatases"/>
    <property type="match status" value="1"/>
</dbReference>
<proteinExistence type="inferred from homology"/>
<protein>
    <submittedName>
        <fullName evidence="3">Metallophosphoesterase</fullName>
    </submittedName>
</protein>
<dbReference type="InterPro" id="IPR011152">
    <property type="entry name" value="Pesterase_MJ0912"/>
</dbReference>
<dbReference type="KEGG" id="rca:Rcas_3673"/>
<gene>
    <name evidence="3" type="ordered locus">Rcas_3673</name>
</gene>
<evidence type="ECO:0000256" key="1">
    <source>
        <dbReference type="ARBA" id="ARBA00008950"/>
    </source>
</evidence>
<dbReference type="AlphaFoldDB" id="A7NQ76"/>
<keyword evidence="4" id="KW-1185">Reference proteome</keyword>
<dbReference type="Proteomes" id="UP000000263">
    <property type="component" value="Chromosome"/>
</dbReference>
<accession>A7NQ76</accession>
<evidence type="ECO:0000313" key="4">
    <source>
        <dbReference type="Proteomes" id="UP000000263"/>
    </source>
</evidence>
<organism evidence="3 4">
    <name type="scientific">Roseiflexus castenholzii (strain DSM 13941 / HLO8)</name>
    <dbReference type="NCBI Taxonomy" id="383372"/>
    <lineage>
        <taxon>Bacteria</taxon>
        <taxon>Bacillati</taxon>
        <taxon>Chloroflexota</taxon>
        <taxon>Chloroflexia</taxon>
        <taxon>Chloroflexales</taxon>
        <taxon>Roseiflexineae</taxon>
        <taxon>Roseiflexaceae</taxon>
        <taxon>Roseiflexus</taxon>
    </lineage>
</organism>
<dbReference type="eggNOG" id="COG0639">
    <property type="taxonomic scope" value="Bacteria"/>
</dbReference>
<feature type="domain" description="Calcineurin-like phosphoesterase" evidence="2">
    <location>
        <begin position="1"/>
        <end position="184"/>
    </location>
</feature>
<dbReference type="Pfam" id="PF12850">
    <property type="entry name" value="Metallophos_2"/>
    <property type="match status" value="1"/>
</dbReference>
<dbReference type="InterPro" id="IPR050126">
    <property type="entry name" value="Ap4A_hydrolase"/>
</dbReference>
<dbReference type="EMBL" id="CP000804">
    <property type="protein sequence ID" value="ABU59722.1"/>
    <property type="molecule type" value="Genomic_DNA"/>
</dbReference>
<evidence type="ECO:0000259" key="2">
    <source>
        <dbReference type="Pfam" id="PF12850"/>
    </source>
</evidence>
<dbReference type="GO" id="GO:0005737">
    <property type="term" value="C:cytoplasm"/>
    <property type="evidence" value="ECO:0007669"/>
    <property type="project" value="TreeGrafter"/>
</dbReference>
<dbReference type="RefSeq" id="WP_012122145.1">
    <property type="nucleotide sequence ID" value="NC_009767.1"/>
</dbReference>
<dbReference type="STRING" id="383372.Rcas_3673"/>
<dbReference type="PANTHER" id="PTHR42850:SF2">
    <property type="entry name" value="BLL5683 PROTEIN"/>
    <property type="match status" value="1"/>
</dbReference>
<comment type="similarity">
    <text evidence="1">Belongs to the metallophosphoesterase superfamily. YfcE family.</text>
</comment>
<evidence type="ECO:0000313" key="3">
    <source>
        <dbReference type="EMBL" id="ABU59722.1"/>
    </source>
</evidence>
<dbReference type="InterPro" id="IPR024654">
    <property type="entry name" value="Calcineurin-like_PHP_lpxH"/>
</dbReference>
<sequence>MKALIISDVHSNIIALDAIWSRECDADAVYCAGDLVDYGTHPRETLAWIRAHNVVCVQGNHDRQVAETFYEPALWHITDSALQWRHHNARRLTAADADFLMSLPEAVTFEIDGIRYGMTHLYRNYELILSRHAYHSFCRVRFPDQEIDRLILGHTHRQGVMTLGEREIWLNPGSASYRRMDDPDREAHYIVIEDGIILLRSVPYDYGAVYDDVMQQRLAADELRVVQWFFGPRD</sequence>